<feature type="binding site" evidence="7">
    <location>
        <position position="160"/>
    </location>
    <ligand>
        <name>FAD</name>
        <dbReference type="ChEBI" id="CHEBI:57692"/>
    </ligand>
</feature>
<feature type="domain" description="FAD-binding FR-type" evidence="9">
    <location>
        <begin position="51"/>
        <end position="192"/>
    </location>
</feature>
<comment type="catalytic activity">
    <reaction evidence="8">
        <text>2 Fe(III)-[cytochrome b5] + NADH = 2 Fe(II)-[cytochrome b5] + NAD(+) + H(+)</text>
        <dbReference type="Rhea" id="RHEA:46680"/>
        <dbReference type="Rhea" id="RHEA-COMP:10438"/>
        <dbReference type="Rhea" id="RHEA-COMP:10439"/>
        <dbReference type="ChEBI" id="CHEBI:15378"/>
        <dbReference type="ChEBI" id="CHEBI:29033"/>
        <dbReference type="ChEBI" id="CHEBI:29034"/>
        <dbReference type="ChEBI" id="CHEBI:57540"/>
        <dbReference type="ChEBI" id="CHEBI:57945"/>
        <dbReference type="EC" id="1.6.2.2"/>
    </reaction>
</comment>
<dbReference type="KEGG" id="btab:109031914"/>
<feature type="binding site" evidence="7">
    <location>
        <position position="139"/>
    </location>
    <ligand>
        <name>FAD</name>
        <dbReference type="ChEBI" id="CHEBI:57692"/>
    </ligand>
</feature>
<evidence type="ECO:0000313" key="11">
    <source>
        <dbReference type="Proteomes" id="UP001152759"/>
    </source>
</evidence>
<comment type="similarity">
    <text evidence="2 8">Belongs to the flavoprotein pyridine nucleotide cytochrome reductase family.</text>
</comment>
<dbReference type="CDD" id="cd06183">
    <property type="entry name" value="cyt_b5_reduct_like"/>
    <property type="match status" value="1"/>
</dbReference>
<dbReference type="Proteomes" id="UP001152759">
    <property type="component" value="Chromosome 10"/>
</dbReference>
<dbReference type="Pfam" id="PF00970">
    <property type="entry name" value="FAD_binding_6"/>
    <property type="match status" value="1"/>
</dbReference>
<dbReference type="Gene3D" id="2.40.30.10">
    <property type="entry name" value="Translation factors"/>
    <property type="match status" value="1"/>
</dbReference>
<name>A0A9P0C7U4_BEMTA</name>
<evidence type="ECO:0000256" key="4">
    <source>
        <dbReference type="ARBA" id="ARBA00022827"/>
    </source>
</evidence>
<gene>
    <name evidence="10" type="ORF">BEMITA_LOCUS3205</name>
</gene>
<dbReference type="AlphaFoldDB" id="A0A9P0C7U4"/>
<protein>
    <recommendedName>
        <fullName evidence="8">NADH-cytochrome b5 reductase</fullName>
        <ecNumber evidence="8">1.6.2.2</ecNumber>
    </recommendedName>
</protein>
<proteinExistence type="inferred from homology"/>
<dbReference type="PRINTS" id="PR00406">
    <property type="entry name" value="CYTB5RDTASE"/>
</dbReference>
<dbReference type="PANTHER" id="PTHR19370:SF184">
    <property type="entry name" value="NADH-CYTOCHROME B5 REDUCTASE-LIKE"/>
    <property type="match status" value="1"/>
</dbReference>
<evidence type="ECO:0000256" key="2">
    <source>
        <dbReference type="ARBA" id="ARBA00006105"/>
    </source>
</evidence>
<dbReference type="InterPro" id="IPR008333">
    <property type="entry name" value="Cbr1-like_FAD-bd_dom"/>
</dbReference>
<keyword evidence="6 8" id="KW-0520">NAD</keyword>
<feature type="binding site" evidence="7">
    <location>
        <position position="158"/>
    </location>
    <ligand>
        <name>FAD</name>
        <dbReference type="ChEBI" id="CHEBI:57692"/>
    </ligand>
</feature>
<keyword evidence="5 8" id="KW-0560">Oxidoreductase</keyword>
<dbReference type="InterPro" id="IPR001433">
    <property type="entry name" value="OxRdtase_FAD/NAD-bd"/>
</dbReference>
<dbReference type="InterPro" id="IPR019180">
    <property type="entry name" value="Oxidoreductase-like_N"/>
</dbReference>
<evidence type="ECO:0000256" key="1">
    <source>
        <dbReference type="ARBA" id="ARBA00001974"/>
    </source>
</evidence>
<sequence>MEPVKPNSSDCCGSGCVPCIVDVYEAELRKWKEGSTASVSHKQRCDLLSTLRYQPFRIFEISLLAQDIFLFRFQASAASHCSDEQTAFEISGHLPYRPSQHLIMRCPRLKTSGFQSSDMATSSETSLGRTEVESEFISRAYTPISLADEENNCCFDTVIKLYENGLMSSVLRTLQRGDLVYFRGPYGGFEHTPGLYSSLTMVCAGTGLAPMISIIKSILRNEDDETLVLLLFSVSNFQSIILREEISNFCRNWNMKAKIFLSGERNWSEVSQHLRHGEAILCQRINQETIESEVCNRQNNQVLLCGPEGFCQDVQTWLRNTKFDVERRLFIF</sequence>
<dbReference type="InterPro" id="IPR017938">
    <property type="entry name" value="Riboflavin_synthase-like_b-brl"/>
</dbReference>
<reference evidence="10" key="1">
    <citation type="submission" date="2021-12" db="EMBL/GenBank/DDBJ databases">
        <authorList>
            <person name="King R."/>
        </authorList>
    </citation>
    <scope>NUCLEOTIDE SEQUENCE</scope>
</reference>
<dbReference type="Pfam" id="PF09791">
    <property type="entry name" value="Oxidored-like"/>
    <property type="match status" value="1"/>
</dbReference>
<dbReference type="PRINTS" id="PR00371">
    <property type="entry name" value="FPNCR"/>
</dbReference>
<feature type="binding site" evidence="7">
    <location>
        <position position="168"/>
    </location>
    <ligand>
        <name>FAD</name>
        <dbReference type="ChEBI" id="CHEBI:57692"/>
    </ligand>
</feature>
<feature type="binding site" evidence="7">
    <location>
        <position position="141"/>
    </location>
    <ligand>
        <name>FAD</name>
        <dbReference type="ChEBI" id="CHEBI:57692"/>
    </ligand>
</feature>
<evidence type="ECO:0000256" key="5">
    <source>
        <dbReference type="ARBA" id="ARBA00023002"/>
    </source>
</evidence>
<dbReference type="EC" id="1.6.2.2" evidence="8"/>
<dbReference type="SUPFAM" id="SSF52343">
    <property type="entry name" value="Ferredoxin reductase-like, C-terminal NADP-linked domain"/>
    <property type="match status" value="1"/>
</dbReference>
<comment type="cofactor">
    <cofactor evidence="1 7 8">
        <name>FAD</name>
        <dbReference type="ChEBI" id="CHEBI:57692"/>
    </cofactor>
</comment>
<dbReference type="EMBL" id="OU963871">
    <property type="protein sequence ID" value="CAH0763168.1"/>
    <property type="molecule type" value="Genomic_DNA"/>
</dbReference>
<dbReference type="InterPro" id="IPR001709">
    <property type="entry name" value="Flavoprot_Pyr_Nucl_cyt_Rdtase"/>
</dbReference>
<evidence type="ECO:0000256" key="3">
    <source>
        <dbReference type="ARBA" id="ARBA00022630"/>
    </source>
</evidence>
<dbReference type="InterPro" id="IPR017927">
    <property type="entry name" value="FAD-bd_FR_type"/>
</dbReference>
<dbReference type="InterPro" id="IPR001834">
    <property type="entry name" value="CBR-like"/>
</dbReference>
<keyword evidence="11" id="KW-1185">Reference proteome</keyword>
<keyword evidence="4 7" id="KW-0274">FAD</keyword>
<evidence type="ECO:0000259" key="9">
    <source>
        <dbReference type="PROSITE" id="PS51384"/>
    </source>
</evidence>
<dbReference type="SUPFAM" id="SSF63380">
    <property type="entry name" value="Riboflavin synthase domain-like"/>
    <property type="match status" value="1"/>
</dbReference>
<evidence type="ECO:0000313" key="10">
    <source>
        <dbReference type="EMBL" id="CAH0763168.1"/>
    </source>
</evidence>
<dbReference type="PROSITE" id="PS51384">
    <property type="entry name" value="FAD_FR"/>
    <property type="match status" value="1"/>
</dbReference>
<feature type="binding site" evidence="7">
    <location>
        <position position="167"/>
    </location>
    <ligand>
        <name>FAD</name>
        <dbReference type="ChEBI" id="CHEBI:57692"/>
    </ligand>
</feature>
<organism evidence="10 11">
    <name type="scientific">Bemisia tabaci</name>
    <name type="common">Sweetpotato whitefly</name>
    <name type="synonym">Aleurodes tabaci</name>
    <dbReference type="NCBI Taxonomy" id="7038"/>
    <lineage>
        <taxon>Eukaryota</taxon>
        <taxon>Metazoa</taxon>
        <taxon>Ecdysozoa</taxon>
        <taxon>Arthropoda</taxon>
        <taxon>Hexapoda</taxon>
        <taxon>Insecta</taxon>
        <taxon>Pterygota</taxon>
        <taxon>Neoptera</taxon>
        <taxon>Paraneoptera</taxon>
        <taxon>Hemiptera</taxon>
        <taxon>Sternorrhyncha</taxon>
        <taxon>Aleyrodoidea</taxon>
        <taxon>Aleyrodidae</taxon>
        <taxon>Aleyrodinae</taxon>
        <taxon>Bemisia</taxon>
    </lineage>
</organism>
<dbReference type="Gene3D" id="3.40.50.80">
    <property type="entry name" value="Nucleotide-binding domain of ferredoxin-NADP reductase (FNR) module"/>
    <property type="match status" value="1"/>
</dbReference>
<accession>A0A9P0C7U4</accession>
<evidence type="ECO:0000256" key="6">
    <source>
        <dbReference type="ARBA" id="ARBA00023027"/>
    </source>
</evidence>
<dbReference type="Pfam" id="PF00175">
    <property type="entry name" value="NAD_binding_1"/>
    <property type="match status" value="1"/>
</dbReference>
<dbReference type="InterPro" id="IPR039261">
    <property type="entry name" value="FNR_nucleotide-bd"/>
</dbReference>
<evidence type="ECO:0000256" key="7">
    <source>
        <dbReference type="PIRSR" id="PIRSR601834-1"/>
    </source>
</evidence>
<dbReference type="GO" id="GO:0090524">
    <property type="term" value="F:cytochrome-b5 reductase activity, acting on NADH"/>
    <property type="evidence" value="ECO:0007669"/>
    <property type="project" value="UniProtKB-EC"/>
</dbReference>
<evidence type="ECO:0000256" key="8">
    <source>
        <dbReference type="RuleBase" id="RU361226"/>
    </source>
</evidence>
<keyword evidence="3 7" id="KW-0285">Flavoprotein</keyword>
<dbReference type="PANTHER" id="PTHR19370">
    <property type="entry name" value="NADH-CYTOCHROME B5 REDUCTASE"/>
    <property type="match status" value="1"/>
</dbReference>